<accession>A0A7C8YVQ7</accession>
<reference evidence="1" key="1">
    <citation type="journal article" date="2013" name="J. Plant Res.">
        <title>Effect of fungi and light on seed germination of three Opuntia species from semiarid lands of central Mexico.</title>
        <authorList>
            <person name="Delgado-Sanchez P."/>
            <person name="Jimenez-Bremont J.F."/>
            <person name="Guerrero-Gonzalez Mde L."/>
            <person name="Flores J."/>
        </authorList>
    </citation>
    <scope>NUCLEOTIDE SEQUENCE</scope>
    <source>
        <tissue evidence="1">Cladode</tissue>
    </source>
</reference>
<proteinExistence type="predicted"/>
<name>A0A7C8YVQ7_OPUST</name>
<reference evidence="1" key="2">
    <citation type="submission" date="2020-07" db="EMBL/GenBank/DDBJ databases">
        <authorList>
            <person name="Vera ALvarez R."/>
            <person name="Arias-Moreno D.M."/>
            <person name="Jimenez-Jacinto V."/>
            <person name="Jimenez-Bremont J.F."/>
            <person name="Swaminathan K."/>
            <person name="Moose S.P."/>
            <person name="Guerrero-Gonzalez M.L."/>
            <person name="Marino-Ramirez L."/>
            <person name="Landsman D."/>
            <person name="Rodriguez-Kessler M."/>
            <person name="Delgado-Sanchez P."/>
        </authorList>
    </citation>
    <scope>NUCLEOTIDE SEQUENCE</scope>
    <source>
        <tissue evidence="1">Cladode</tissue>
    </source>
</reference>
<dbReference type="AlphaFoldDB" id="A0A7C8YVQ7"/>
<dbReference type="EMBL" id="GISG01061157">
    <property type="protein sequence ID" value="MBA4627315.1"/>
    <property type="molecule type" value="Transcribed_RNA"/>
</dbReference>
<protein>
    <submittedName>
        <fullName evidence="1">Uncharacterized protein</fullName>
    </submittedName>
</protein>
<evidence type="ECO:0000313" key="1">
    <source>
        <dbReference type="EMBL" id="MBA4627315.1"/>
    </source>
</evidence>
<organism evidence="1">
    <name type="scientific">Opuntia streptacantha</name>
    <name type="common">Prickly pear cactus</name>
    <name type="synonym">Opuntia cardona</name>
    <dbReference type="NCBI Taxonomy" id="393608"/>
    <lineage>
        <taxon>Eukaryota</taxon>
        <taxon>Viridiplantae</taxon>
        <taxon>Streptophyta</taxon>
        <taxon>Embryophyta</taxon>
        <taxon>Tracheophyta</taxon>
        <taxon>Spermatophyta</taxon>
        <taxon>Magnoliopsida</taxon>
        <taxon>eudicotyledons</taxon>
        <taxon>Gunneridae</taxon>
        <taxon>Pentapetalae</taxon>
        <taxon>Caryophyllales</taxon>
        <taxon>Cactineae</taxon>
        <taxon>Cactaceae</taxon>
        <taxon>Opuntioideae</taxon>
        <taxon>Opuntia</taxon>
    </lineage>
</organism>
<sequence>MRSFFILLGSQSISSSETAFSSNKLDSHITLRSLVTALFSSGKLASHTALRSLVLVLFSSGNRSSHSSTFFDLARPSLILPPLFSCLTYASQCRACVWSVL</sequence>